<dbReference type="PANTHER" id="PTHR23502">
    <property type="entry name" value="MAJOR FACILITATOR SUPERFAMILY"/>
    <property type="match status" value="1"/>
</dbReference>
<dbReference type="Proteomes" id="UP000696280">
    <property type="component" value="Unassembled WGS sequence"/>
</dbReference>
<feature type="region of interest" description="Disordered" evidence="6">
    <location>
        <begin position="1"/>
        <end position="22"/>
    </location>
</feature>
<dbReference type="GO" id="GO:0016020">
    <property type="term" value="C:membrane"/>
    <property type="evidence" value="ECO:0007669"/>
    <property type="project" value="UniProtKB-SubCell"/>
</dbReference>
<comment type="similarity">
    <text evidence="2">Belongs to the major facilitator superfamily.</text>
</comment>
<dbReference type="AlphaFoldDB" id="A0A9N9PWP4"/>
<dbReference type="InterPro" id="IPR011701">
    <property type="entry name" value="MFS"/>
</dbReference>
<evidence type="ECO:0000259" key="8">
    <source>
        <dbReference type="PROSITE" id="PS50850"/>
    </source>
</evidence>
<evidence type="ECO:0000313" key="9">
    <source>
        <dbReference type="EMBL" id="CAG8958013.1"/>
    </source>
</evidence>
<dbReference type="Gene3D" id="1.20.1250.20">
    <property type="entry name" value="MFS general substrate transporter like domains"/>
    <property type="match status" value="1"/>
</dbReference>
<feature type="transmembrane region" description="Helical" evidence="7">
    <location>
        <begin position="50"/>
        <end position="74"/>
    </location>
</feature>
<feature type="transmembrane region" description="Helical" evidence="7">
    <location>
        <begin position="86"/>
        <end position="107"/>
    </location>
</feature>
<dbReference type="SUPFAM" id="SSF103473">
    <property type="entry name" value="MFS general substrate transporter"/>
    <property type="match status" value="1"/>
</dbReference>
<dbReference type="EMBL" id="CAJVRL010000081">
    <property type="protein sequence ID" value="CAG8958013.1"/>
    <property type="molecule type" value="Genomic_DNA"/>
</dbReference>
<feature type="domain" description="Major facilitator superfamily (MFS) profile" evidence="8">
    <location>
        <begin position="52"/>
        <end position="469"/>
    </location>
</feature>
<accession>A0A9N9PWP4</accession>
<feature type="compositionally biased region" description="Basic and acidic residues" evidence="6">
    <location>
        <begin position="1"/>
        <end position="21"/>
    </location>
</feature>
<reference evidence="9" key="1">
    <citation type="submission" date="2021-07" db="EMBL/GenBank/DDBJ databases">
        <authorList>
            <person name="Durling M."/>
        </authorList>
    </citation>
    <scope>NUCLEOTIDE SEQUENCE</scope>
</reference>
<keyword evidence="3 7" id="KW-0812">Transmembrane</keyword>
<feature type="transmembrane region" description="Helical" evidence="7">
    <location>
        <begin position="347"/>
        <end position="366"/>
    </location>
</feature>
<dbReference type="PANTHER" id="PTHR23502:SF68">
    <property type="entry name" value="MULTIDRUG TRANSPORTER, PUTATIVE (AFU_ORTHOLOGUE AFUA_3G01120)-RELATED"/>
    <property type="match status" value="1"/>
</dbReference>
<organism evidence="9 10">
    <name type="scientific">Hymenoscyphus fraxineus</name>
    <dbReference type="NCBI Taxonomy" id="746836"/>
    <lineage>
        <taxon>Eukaryota</taxon>
        <taxon>Fungi</taxon>
        <taxon>Dikarya</taxon>
        <taxon>Ascomycota</taxon>
        <taxon>Pezizomycotina</taxon>
        <taxon>Leotiomycetes</taxon>
        <taxon>Helotiales</taxon>
        <taxon>Helotiaceae</taxon>
        <taxon>Hymenoscyphus</taxon>
    </lineage>
</organism>
<keyword evidence="4 7" id="KW-1133">Transmembrane helix</keyword>
<dbReference type="OrthoDB" id="5296287at2759"/>
<dbReference type="Pfam" id="PF07690">
    <property type="entry name" value="MFS_1"/>
    <property type="match status" value="1"/>
</dbReference>
<dbReference type="PROSITE" id="PS50850">
    <property type="entry name" value="MFS"/>
    <property type="match status" value="1"/>
</dbReference>
<feature type="transmembrane region" description="Helical" evidence="7">
    <location>
        <begin position="262"/>
        <end position="285"/>
    </location>
</feature>
<evidence type="ECO:0000256" key="6">
    <source>
        <dbReference type="SAM" id="MobiDB-lite"/>
    </source>
</evidence>
<dbReference type="InterPro" id="IPR020846">
    <property type="entry name" value="MFS_dom"/>
</dbReference>
<feature type="transmembrane region" description="Helical" evidence="7">
    <location>
        <begin position="119"/>
        <end position="138"/>
    </location>
</feature>
<sequence length="473" mass="51704">MEEHKSITENTKGSERTEKVTDITNTGDLQEDAFATDTANPFNWPKKRKWLVVATVSCMMLLNVIATMACTPAVPLILDDFKTKNQSYYVLLVSIWELGECFGPFFIGPLADHFGRLPVWHACNIIYIGCVLITGFSSNISMMLVFRCLNGFVAAPLTLGPTIVSDMFLPEQRGGALGLAQLLPMTGLSWGPLIGSAILSNGRSWRWIFWIIAMAVAGLEVVSMVTIPETNRATVHHRHTSDQALPRRPNFKLVMILRAFKIWAFYPVALVIALHYATLWGFGYIVFTTLTEVFESHYGILPKDSGLYCLGWGLGYALGLFLGGIVSDWYVRRKKVSQGSTQSQDRLPPAIVGGIISAFGFFLYGWTVQKEVHWMAPVMASAIQNFGTAVVSISSKAYLVDAFPNFAASAIGAGSILMSLCGALLPLAGQPLYDHLGLGWGNSLIGFIALALTPLPLITLQLTIGGESSKRPL</sequence>
<evidence type="ECO:0000256" key="4">
    <source>
        <dbReference type="ARBA" id="ARBA00022989"/>
    </source>
</evidence>
<evidence type="ECO:0000313" key="10">
    <source>
        <dbReference type="Proteomes" id="UP000696280"/>
    </source>
</evidence>
<keyword evidence="5 7" id="KW-0472">Membrane</keyword>
<evidence type="ECO:0000256" key="1">
    <source>
        <dbReference type="ARBA" id="ARBA00004141"/>
    </source>
</evidence>
<proteinExistence type="inferred from homology"/>
<feature type="transmembrane region" description="Helical" evidence="7">
    <location>
        <begin position="440"/>
        <end position="464"/>
    </location>
</feature>
<evidence type="ECO:0000256" key="3">
    <source>
        <dbReference type="ARBA" id="ARBA00022692"/>
    </source>
</evidence>
<dbReference type="InterPro" id="IPR036259">
    <property type="entry name" value="MFS_trans_sf"/>
</dbReference>
<evidence type="ECO:0000256" key="2">
    <source>
        <dbReference type="ARBA" id="ARBA00008335"/>
    </source>
</evidence>
<gene>
    <name evidence="9" type="ORF">HYFRA_00000356</name>
</gene>
<evidence type="ECO:0000256" key="5">
    <source>
        <dbReference type="ARBA" id="ARBA00023136"/>
    </source>
</evidence>
<comment type="caution">
    <text evidence="9">The sequence shown here is derived from an EMBL/GenBank/DDBJ whole genome shotgun (WGS) entry which is preliminary data.</text>
</comment>
<comment type="subcellular location">
    <subcellularLocation>
        <location evidence="1">Membrane</location>
        <topology evidence="1">Multi-pass membrane protein</topology>
    </subcellularLocation>
</comment>
<dbReference type="GO" id="GO:0022857">
    <property type="term" value="F:transmembrane transporter activity"/>
    <property type="evidence" value="ECO:0007669"/>
    <property type="project" value="InterPro"/>
</dbReference>
<feature type="transmembrane region" description="Helical" evidence="7">
    <location>
        <begin position="305"/>
        <end position="326"/>
    </location>
</feature>
<feature type="transmembrane region" description="Helical" evidence="7">
    <location>
        <begin position="176"/>
        <end position="195"/>
    </location>
</feature>
<keyword evidence="10" id="KW-1185">Reference proteome</keyword>
<protein>
    <recommendedName>
        <fullName evidence="8">Major facilitator superfamily (MFS) profile domain-containing protein</fullName>
    </recommendedName>
</protein>
<feature type="transmembrane region" description="Helical" evidence="7">
    <location>
        <begin position="406"/>
        <end position="428"/>
    </location>
</feature>
<feature type="transmembrane region" description="Helical" evidence="7">
    <location>
        <begin position="207"/>
        <end position="227"/>
    </location>
</feature>
<name>A0A9N9PWP4_9HELO</name>
<evidence type="ECO:0000256" key="7">
    <source>
        <dbReference type="SAM" id="Phobius"/>
    </source>
</evidence>